<keyword evidence="1" id="KW-0472">Membrane</keyword>
<comment type="caution">
    <text evidence="2">The sequence shown here is derived from an EMBL/GenBank/DDBJ whole genome shotgun (WGS) entry which is preliminary data.</text>
</comment>
<dbReference type="GeneID" id="40314436"/>
<dbReference type="RefSeq" id="XP_029232165.1">
    <property type="nucleotide sequence ID" value="XM_029367765.1"/>
</dbReference>
<organism evidence="2 3">
    <name type="scientific">Trypanosoma conorhini</name>
    <dbReference type="NCBI Taxonomy" id="83891"/>
    <lineage>
        <taxon>Eukaryota</taxon>
        <taxon>Discoba</taxon>
        <taxon>Euglenozoa</taxon>
        <taxon>Kinetoplastea</taxon>
        <taxon>Metakinetoplastina</taxon>
        <taxon>Trypanosomatida</taxon>
        <taxon>Trypanosomatidae</taxon>
        <taxon>Trypanosoma</taxon>
    </lineage>
</organism>
<keyword evidence="1" id="KW-0812">Transmembrane</keyword>
<dbReference type="EMBL" id="MKKU01000022">
    <property type="protein sequence ID" value="RNF26959.1"/>
    <property type="molecule type" value="Genomic_DNA"/>
</dbReference>
<reference evidence="2 3" key="1">
    <citation type="journal article" date="2018" name="BMC Genomics">
        <title>Genomic comparison of Trypanosoma conorhini and Trypanosoma rangeli to Trypanosoma cruzi strains of high and low virulence.</title>
        <authorList>
            <person name="Bradwell K.R."/>
            <person name="Koparde V.N."/>
            <person name="Matveyev A.V."/>
            <person name="Serrano M.G."/>
            <person name="Alves J.M."/>
            <person name="Parikh H."/>
            <person name="Huang B."/>
            <person name="Lee V."/>
            <person name="Espinosa-Alvarez O."/>
            <person name="Ortiz P.A."/>
            <person name="Costa-Martins A.G."/>
            <person name="Teixeira M.M."/>
            <person name="Buck G.A."/>
        </authorList>
    </citation>
    <scope>NUCLEOTIDE SEQUENCE [LARGE SCALE GENOMIC DNA]</scope>
    <source>
        <strain evidence="2 3">025E</strain>
    </source>
</reference>
<feature type="transmembrane region" description="Helical" evidence="1">
    <location>
        <begin position="92"/>
        <end position="117"/>
    </location>
</feature>
<accession>A0A422QAH4</accession>
<protein>
    <submittedName>
        <fullName evidence="2">Uncharacterized protein</fullName>
    </submittedName>
</protein>
<gene>
    <name evidence="2" type="ORF">Tco025E_00825</name>
</gene>
<keyword evidence="3" id="KW-1185">Reference proteome</keyword>
<proteinExistence type="predicted"/>
<dbReference type="AlphaFoldDB" id="A0A422QAH4"/>
<sequence length="238" mass="27228">MSWWRPLTKQMLLKLSQHPAVARYARQGMNYVKSHPSGIKISTAMSNSWGELKNRVGSSASAFHRSGFEGSRRKGGYATQVLSMWSKYKGRVLSFIAVNFMGLVFLFQFGSALWPMFKHFVASLFTEPEKKIKKREGPPRAIKAYATAADEVGGKEKQPVLHHHEVKEKQKPEEKQLDGSENLERFSFVFSEGTDAYAKESMRRLERDVFGDVAKPDFSTSFKFRMSEDEEFRPSVKK</sequence>
<evidence type="ECO:0000313" key="3">
    <source>
        <dbReference type="Proteomes" id="UP000284403"/>
    </source>
</evidence>
<evidence type="ECO:0000313" key="2">
    <source>
        <dbReference type="EMBL" id="RNF26959.1"/>
    </source>
</evidence>
<dbReference type="OrthoDB" id="277699at2759"/>
<dbReference type="Proteomes" id="UP000284403">
    <property type="component" value="Unassembled WGS sequence"/>
</dbReference>
<name>A0A422QAH4_9TRYP</name>
<keyword evidence="1" id="KW-1133">Transmembrane helix</keyword>
<evidence type="ECO:0000256" key="1">
    <source>
        <dbReference type="SAM" id="Phobius"/>
    </source>
</evidence>